<dbReference type="InterPro" id="IPR011993">
    <property type="entry name" value="PH-like_dom_sf"/>
</dbReference>
<proteinExistence type="inferred from homology"/>
<dbReference type="Gene3D" id="1.25.10.10">
    <property type="entry name" value="Leucine-rich Repeat Variant"/>
    <property type="match status" value="1"/>
</dbReference>
<dbReference type="SUPFAM" id="SSF48371">
    <property type="entry name" value="ARM repeat"/>
    <property type="match status" value="1"/>
</dbReference>
<dbReference type="Gene3D" id="2.30.29.30">
    <property type="entry name" value="Pleckstrin-homology domain (PH domain)/Phosphotyrosine-binding domain (PTB)"/>
    <property type="match status" value="1"/>
</dbReference>
<dbReference type="Pfam" id="PF22972">
    <property type="entry name" value="EVH1_PP4R3"/>
    <property type="match status" value="1"/>
</dbReference>
<feature type="domain" description="PP4R3 EVH1-like" evidence="6">
    <location>
        <begin position="6"/>
        <end position="98"/>
    </location>
</feature>
<evidence type="ECO:0000256" key="2">
    <source>
        <dbReference type="ARBA" id="ARBA00008809"/>
    </source>
</evidence>
<dbReference type="InterPro" id="IPR011989">
    <property type="entry name" value="ARM-like"/>
</dbReference>
<keyword evidence="8" id="KW-1185">Reference proteome</keyword>
<dbReference type="InterPro" id="IPR055236">
    <property type="entry name" value="EVH1_PP4R3"/>
</dbReference>
<evidence type="ECO:0000259" key="6">
    <source>
        <dbReference type="Pfam" id="PF22972"/>
    </source>
</evidence>
<comment type="similarity">
    <text evidence="2">Belongs to the SMEK family.</text>
</comment>
<dbReference type="STRING" id="10228.B3S0M1"/>
<dbReference type="OrthoDB" id="27483at2759"/>
<dbReference type="GO" id="GO:2000779">
    <property type="term" value="P:regulation of double-strand break repair"/>
    <property type="evidence" value="ECO:0000318"/>
    <property type="project" value="GO_Central"/>
</dbReference>
<dbReference type="PANTHER" id="PTHR23318:SF0">
    <property type="entry name" value="SERINE_THREONINE-PROTEIN PHOSPHATASE 4 REGULATORY SUBUNIT 3"/>
    <property type="match status" value="1"/>
</dbReference>
<evidence type="ECO:0000259" key="5">
    <source>
        <dbReference type="Pfam" id="PF04802"/>
    </source>
</evidence>
<organism evidence="7 8">
    <name type="scientific">Trichoplax adhaerens</name>
    <name type="common">Trichoplax reptans</name>
    <dbReference type="NCBI Taxonomy" id="10228"/>
    <lineage>
        <taxon>Eukaryota</taxon>
        <taxon>Metazoa</taxon>
        <taxon>Placozoa</taxon>
        <taxon>Uniplacotomia</taxon>
        <taxon>Trichoplacea</taxon>
        <taxon>Trichoplacidae</taxon>
        <taxon>Trichoplax</taxon>
    </lineage>
</organism>
<name>B3S0M1_TRIAD</name>
<feature type="domain" description="Serine/threonine-protein phosphatase 4 regulatory subunit 3-like central" evidence="5">
    <location>
        <begin position="145"/>
        <end position="633"/>
    </location>
</feature>
<protein>
    <submittedName>
        <fullName evidence="7">Uncharacterized protein</fullName>
    </submittedName>
</protein>
<dbReference type="InterPro" id="IPR051137">
    <property type="entry name" value="PP4R3-like"/>
</dbReference>
<feature type="compositionally biased region" description="Acidic residues" evidence="4">
    <location>
        <begin position="663"/>
        <end position="681"/>
    </location>
</feature>
<dbReference type="Proteomes" id="UP000009022">
    <property type="component" value="Unassembled WGS sequence"/>
</dbReference>
<evidence type="ECO:0000313" key="8">
    <source>
        <dbReference type="Proteomes" id="UP000009022"/>
    </source>
</evidence>
<feature type="compositionally biased region" description="Acidic residues" evidence="4">
    <location>
        <begin position="713"/>
        <end position="725"/>
    </location>
</feature>
<dbReference type="eggNOG" id="KOG2175">
    <property type="taxonomic scope" value="Eukaryota"/>
</dbReference>
<dbReference type="SUPFAM" id="SSF50729">
    <property type="entry name" value="PH domain-like"/>
    <property type="match status" value="1"/>
</dbReference>
<dbReference type="KEGG" id="tad:TRIADDRAFT_50359"/>
<evidence type="ECO:0000256" key="3">
    <source>
        <dbReference type="ARBA" id="ARBA00023242"/>
    </source>
</evidence>
<sequence>MAADGRRRVKLYVLNKDSQWDDCGTGHILPLLTDQDSPSLHIHVRSEADDSTLLESEIRRGINYQKQQNTLIVWAENKTTDLALSFQERESCDEIWNKICEFLGTDPSIDLDDPDISSRPIDDDNVSTSISPLELPHCEPGKLKEICDIISSSLHPLIRRDRLTLAIENENYISQLVDLFRMCEDLEDRTGLHYLYDIFKHLFSLNRHSLLEIMLDDGLVEGTIGCLENDPSLTEPRRHREFLRSKAKFKEVIPIDNSQLLFKIHQTYRAQFIQDVVLPTPSVFEDNTNSAISSLIYLNKVEIVTIVQNDEQFIKTLFDMMASESTPNEKRLDCARCLKELCSFSQSLQIDGRTAFFKTLLDADLIPVIELLWGNNSEQLRMNATEIFCCVVDSNPSSVRQILLQDENPTDDNAIFLNIGIEQMIFDADGGIATQFSSILRTLLDPDNMIIRPNRTEKSEFLTFFYKHCMHILIAPLLAATSSSKIKDDSRSSVLLSLILDLVSFCVDHHTYHIKNYIFRKDLLGRVLLLLKSRYSSVVLAAQKFCRQIIGLKDDFYNRYIVKGNLLEPVIKAFKMNGNRYNIFNSAVLEMFEFIRTEDIKMLCSYIIEKFWDDLKDVNYVGTFTGLKQRHDQHLDRKNSTFMPNENICIGNDRFRKDPRQLDDDEESWFNEDDDDDDTVEDSPPQLLDNDDTVEDNPPQLLDNDDTIGLVDYESDSDSLSDEDSTQNKRMKLS</sequence>
<accession>B3S0M1</accession>
<dbReference type="InParanoid" id="B3S0M1"/>
<feature type="compositionally biased region" description="Basic and acidic residues" evidence="4">
    <location>
        <begin position="653"/>
        <end position="662"/>
    </location>
</feature>
<dbReference type="GO" id="GO:0072542">
    <property type="term" value="F:protein phosphatase activator activity"/>
    <property type="evidence" value="ECO:0000318"/>
    <property type="project" value="GO_Central"/>
</dbReference>
<dbReference type="OMA" id="ALMTHNN"/>
<evidence type="ECO:0000313" key="7">
    <source>
        <dbReference type="EMBL" id="EDV24035.1"/>
    </source>
</evidence>
<gene>
    <name evidence="7" type="ORF">TRIADDRAFT_50359</name>
</gene>
<keyword evidence="3" id="KW-0539">Nucleus</keyword>
<dbReference type="GO" id="GO:0005654">
    <property type="term" value="C:nucleoplasm"/>
    <property type="evidence" value="ECO:0000318"/>
    <property type="project" value="GO_Central"/>
</dbReference>
<dbReference type="Pfam" id="PF04802">
    <property type="entry name" value="PP4R3"/>
    <property type="match status" value="1"/>
</dbReference>
<dbReference type="AlphaFoldDB" id="B3S0M1"/>
<evidence type="ECO:0000256" key="4">
    <source>
        <dbReference type="SAM" id="MobiDB-lite"/>
    </source>
</evidence>
<evidence type="ECO:0000256" key="1">
    <source>
        <dbReference type="ARBA" id="ARBA00004123"/>
    </source>
</evidence>
<dbReference type="PhylomeDB" id="B3S0M1"/>
<dbReference type="EMBL" id="DS985246">
    <property type="protein sequence ID" value="EDV24035.1"/>
    <property type="molecule type" value="Genomic_DNA"/>
</dbReference>
<comment type="subcellular location">
    <subcellularLocation>
        <location evidence="1">Nucleus</location>
    </subcellularLocation>
</comment>
<reference evidence="7 8" key="1">
    <citation type="journal article" date="2008" name="Nature">
        <title>The Trichoplax genome and the nature of placozoans.</title>
        <authorList>
            <person name="Srivastava M."/>
            <person name="Begovic E."/>
            <person name="Chapman J."/>
            <person name="Putnam N.H."/>
            <person name="Hellsten U."/>
            <person name="Kawashima T."/>
            <person name="Kuo A."/>
            <person name="Mitros T."/>
            <person name="Salamov A."/>
            <person name="Carpenter M.L."/>
            <person name="Signorovitch A.Y."/>
            <person name="Moreno M.A."/>
            <person name="Kamm K."/>
            <person name="Grimwood J."/>
            <person name="Schmutz J."/>
            <person name="Shapiro H."/>
            <person name="Grigoriev I.V."/>
            <person name="Buss L.W."/>
            <person name="Schierwater B."/>
            <person name="Dellaporta S.L."/>
            <person name="Rokhsar D.S."/>
        </authorList>
    </citation>
    <scope>NUCLEOTIDE SEQUENCE [LARGE SCALE GENOMIC DNA]</scope>
    <source>
        <strain evidence="7 8">Grell-BS-1999</strain>
    </source>
</reference>
<dbReference type="InterPro" id="IPR006887">
    <property type="entry name" value="P4R3-like_central_dom"/>
</dbReference>
<dbReference type="GeneID" id="6754774"/>
<dbReference type="HOGENOM" id="CLU_004909_3_0_1"/>
<feature type="region of interest" description="Disordered" evidence="4">
    <location>
        <begin position="653"/>
        <end position="734"/>
    </location>
</feature>
<dbReference type="CTD" id="6754774"/>
<dbReference type="InterPro" id="IPR016024">
    <property type="entry name" value="ARM-type_fold"/>
</dbReference>
<dbReference type="PANTHER" id="PTHR23318">
    <property type="entry name" value="ATP SYNTHASE GAMMA-RELATED"/>
    <property type="match status" value="1"/>
</dbReference>
<dbReference type="RefSeq" id="XP_002113561.1">
    <property type="nucleotide sequence ID" value="XM_002113525.1"/>
</dbReference>
<dbReference type="GO" id="GO:0030289">
    <property type="term" value="C:protein phosphatase 4 complex"/>
    <property type="evidence" value="ECO:0000318"/>
    <property type="project" value="GO_Central"/>
</dbReference>
<dbReference type="GO" id="GO:0006974">
    <property type="term" value="P:DNA damage response"/>
    <property type="evidence" value="ECO:0000318"/>
    <property type="project" value="GO_Central"/>
</dbReference>
<dbReference type="FunCoup" id="B3S0M1">
    <property type="interactions" value="2428"/>
</dbReference>